<reference evidence="2 3" key="1">
    <citation type="journal article" date="2023" name="BMC Biotechnol.">
        <title>Vitis rotundifolia cv Carlos genome sequencing.</title>
        <authorList>
            <person name="Huff M."/>
            <person name="Hulse-Kemp A."/>
            <person name="Scheffler B."/>
            <person name="Youngblood R."/>
            <person name="Simpson S."/>
            <person name="Babiker E."/>
            <person name="Staton M."/>
        </authorList>
    </citation>
    <scope>NUCLEOTIDE SEQUENCE [LARGE SCALE GENOMIC DNA]</scope>
    <source>
        <tissue evidence="2">Leaf</tissue>
    </source>
</reference>
<comment type="caution">
    <text evidence="2">The sequence shown here is derived from an EMBL/GenBank/DDBJ whole genome shotgun (WGS) entry which is preliminary data.</text>
</comment>
<organism evidence="2 3">
    <name type="scientific">Vitis rotundifolia</name>
    <name type="common">Muscadine grape</name>
    <dbReference type="NCBI Taxonomy" id="103349"/>
    <lineage>
        <taxon>Eukaryota</taxon>
        <taxon>Viridiplantae</taxon>
        <taxon>Streptophyta</taxon>
        <taxon>Embryophyta</taxon>
        <taxon>Tracheophyta</taxon>
        <taxon>Spermatophyta</taxon>
        <taxon>Magnoliopsida</taxon>
        <taxon>eudicotyledons</taxon>
        <taxon>Gunneridae</taxon>
        <taxon>Pentapetalae</taxon>
        <taxon>rosids</taxon>
        <taxon>Vitales</taxon>
        <taxon>Vitaceae</taxon>
        <taxon>Viteae</taxon>
        <taxon>Vitis</taxon>
    </lineage>
</organism>
<evidence type="ECO:0000313" key="3">
    <source>
        <dbReference type="Proteomes" id="UP001168098"/>
    </source>
</evidence>
<proteinExistence type="predicted"/>
<sequence>MGLFERKIGELSGNPSTINSITGHSATCNPSTGSSRLFTNSGSSASSKQKGEIFSAWIDLKWNLTKPAANDVNGVARSLAFGLALSLMI</sequence>
<accession>A0AA39E1H5</accession>
<feature type="region of interest" description="Disordered" evidence="1">
    <location>
        <begin position="21"/>
        <end position="47"/>
    </location>
</feature>
<name>A0AA39E1H5_VITRO</name>
<evidence type="ECO:0000256" key="1">
    <source>
        <dbReference type="SAM" id="MobiDB-lite"/>
    </source>
</evidence>
<dbReference type="AlphaFoldDB" id="A0AA39E1H5"/>
<evidence type="ECO:0000313" key="2">
    <source>
        <dbReference type="EMBL" id="KAJ9703195.1"/>
    </source>
</evidence>
<protein>
    <submittedName>
        <fullName evidence="2">Uncharacterized protein</fullName>
    </submittedName>
</protein>
<dbReference type="EMBL" id="JARBHA010000004">
    <property type="protein sequence ID" value="KAJ9703195.1"/>
    <property type="molecule type" value="Genomic_DNA"/>
</dbReference>
<keyword evidence="3" id="KW-1185">Reference proteome</keyword>
<dbReference type="Proteomes" id="UP001168098">
    <property type="component" value="Unassembled WGS sequence"/>
</dbReference>
<gene>
    <name evidence="2" type="ORF">PVL29_004824</name>
</gene>